<organism evidence="1 2">
    <name type="scientific">Rhizoctonia solani</name>
    <dbReference type="NCBI Taxonomy" id="456999"/>
    <lineage>
        <taxon>Eukaryota</taxon>
        <taxon>Fungi</taxon>
        <taxon>Dikarya</taxon>
        <taxon>Basidiomycota</taxon>
        <taxon>Agaricomycotina</taxon>
        <taxon>Agaricomycetes</taxon>
        <taxon>Cantharellales</taxon>
        <taxon>Ceratobasidiaceae</taxon>
        <taxon>Rhizoctonia</taxon>
    </lineage>
</organism>
<comment type="caution">
    <text evidence="1">The sequence shown here is derived from an EMBL/GenBank/DDBJ whole genome shotgun (WGS) entry which is preliminary data.</text>
</comment>
<sequence length="82" mass="9186">MADLFEHFTGKVIVHALFTAEDGHADELAKALKAIQVYAQSDKEAGRSSIECSIRTLNIDFVCNNRLPYVPCESQREPILHI</sequence>
<proteinExistence type="predicted"/>
<dbReference type="AlphaFoldDB" id="A0A8H3AXG8"/>
<evidence type="ECO:0000313" key="2">
    <source>
        <dbReference type="Proteomes" id="UP000663841"/>
    </source>
</evidence>
<dbReference type="EMBL" id="CAJMWW010000096">
    <property type="protein sequence ID" value="CAE6442673.1"/>
    <property type="molecule type" value="Genomic_DNA"/>
</dbReference>
<gene>
    <name evidence="1" type="ORF">RDB_LOCUS102067</name>
</gene>
<accession>A0A8H3AXG8</accession>
<evidence type="ECO:0000313" key="1">
    <source>
        <dbReference type="EMBL" id="CAE6442673.1"/>
    </source>
</evidence>
<name>A0A8H3AXG8_9AGAM</name>
<reference evidence="1" key="1">
    <citation type="submission" date="2021-01" db="EMBL/GenBank/DDBJ databases">
        <authorList>
            <person name="Kaushik A."/>
        </authorList>
    </citation>
    <scope>NUCLEOTIDE SEQUENCE</scope>
    <source>
        <strain evidence="1">AG3-T5</strain>
    </source>
</reference>
<dbReference type="Proteomes" id="UP000663841">
    <property type="component" value="Unassembled WGS sequence"/>
</dbReference>
<protein>
    <submittedName>
        <fullName evidence="1">Uncharacterized protein</fullName>
    </submittedName>
</protein>